<reference evidence="2 3" key="1">
    <citation type="submission" date="2018-11" db="EMBL/GenBank/DDBJ databases">
        <authorList>
            <consortium name="Pathogen Informatics"/>
        </authorList>
    </citation>
    <scope>NUCLEOTIDE SEQUENCE [LARGE SCALE GENOMIC DNA]</scope>
    <source>
        <strain evidence="2 3">Egypt</strain>
    </source>
</reference>
<keyword evidence="3" id="KW-1185">Reference proteome</keyword>
<keyword evidence="1" id="KW-0175">Coiled coil</keyword>
<proteinExistence type="predicted"/>
<sequence>MPAFNEEELKSMEDEINCLNRQLEEEQQLVKSLNSELRKISSGLTRAEAEAELEQINREVCARITKGL</sequence>
<protein>
    <submittedName>
        <fullName evidence="2">Uncharacterized protein</fullName>
    </submittedName>
</protein>
<feature type="coiled-coil region" evidence="1">
    <location>
        <begin position="6"/>
        <end position="50"/>
    </location>
</feature>
<name>A0A3P8IK66_9TREM</name>
<dbReference type="AlphaFoldDB" id="A0A3P8IK66"/>
<organism evidence="2 3">
    <name type="scientific">Echinostoma caproni</name>
    <dbReference type="NCBI Taxonomy" id="27848"/>
    <lineage>
        <taxon>Eukaryota</taxon>
        <taxon>Metazoa</taxon>
        <taxon>Spiralia</taxon>
        <taxon>Lophotrochozoa</taxon>
        <taxon>Platyhelminthes</taxon>
        <taxon>Trematoda</taxon>
        <taxon>Digenea</taxon>
        <taxon>Plagiorchiida</taxon>
        <taxon>Echinostomata</taxon>
        <taxon>Echinostomatoidea</taxon>
        <taxon>Echinostomatidae</taxon>
        <taxon>Echinostoma</taxon>
    </lineage>
</organism>
<evidence type="ECO:0000313" key="2">
    <source>
        <dbReference type="EMBL" id="VDP93884.1"/>
    </source>
</evidence>
<evidence type="ECO:0000313" key="3">
    <source>
        <dbReference type="Proteomes" id="UP000272942"/>
    </source>
</evidence>
<dbReference type="OrthoDB" id="272266at2759"/>
<dbReference type="EMBL" id="UZAN01065111">
    <property type="protein sequence ID" value="VDP93884.1"/>
    <property type="molecule type" value="Genomic_DNA"/>
</dbReference>
<evidence type="ECO:0000256" key="1">
    <source>
        <dbReference type="SAM" id="Coils"/>
    </source>
</evidence>
<dbReference type="Proteomes" id="UP000272942">
    <property type="component" value="Unassembled WGS sequence"/>
</dbReference>
<accession>A0A3P8IK66</accession>
<gene>
    <name evidence="2" type="ORF">ECPE_LOCUS16612</name>
</gene>